<proteinExistence type="predicted"/>
<dbReference type="OrthoDB" id="8957254at2759"/>
<keyword evidence="3" id="KW-1185">Reference proteome</keyword>
<protein>
    <submittedName>
        <fullName evidence="2">Uncharacterized protein</fullName>
    </submittedName>
</protein>
<accession>A0A9Q0EVV6</accession>
<gene>
    <name evidence="2" type="ORF">NHX12_019682</name>
</gene>
<sequence>MLGTSSKSRQKSTSTAFSHQSGVPMAHLGISSVSGSVAGPQFPLRRRSGSPSENGFHLPRAELSDTQRNNDNASDRGGGSTVVTVHDALSLGYT</sequence>
<dbReference type="EMBL" id="JANIIK010000035">
    <property type="protein sequence ID" value="KAJ3613433.1"/>
    <property type="molecule type" value="Genomic_DNA"/>
</dbReference>
<evidence type="ECO:0000313" key="3">
    <source>
        <dbReference type="Proteomes" id="UP001148018"/>
    </source>
</evidence>
<feature type="region of interest" description="Disordered" evidence="1">
    <location>
        <begin position="1"/>
        <end position="94"/>
    </location>
</feature>
<reference evidence="2" key="1">
    <citation type="submission" date="2022-07" db="EMBL/GenBank/DDBJ databases">
        <title>Chromosome-level genome of Muraenolepis orangiensis.</title>
        <authorList>
            <person name="Kim J."/>
        </authorList>
    </citation>
    <scope>NUCLEOTIDE SEQUENCE</scope>
    <source>
        <strain evidence="2">KU_S4_2022</strain>
        <tissue evidence="2">Muscle</tissue>
    </source>
</reference>
<name>A0A9Q0EVV6_9TELE</name>
<evidence type="ECO:0000313" key="2">
    <source>
        <dbReference type="EMBL" id="KAJ3613433.1"/>
    </source>
</evidence>
<dbReference type="Proteomes" id="UP001148018">
    <property type="component" value="Unassembled WGS sequence"/>
</dbReference>
<comment type="caution">
    <text evidence="2">The sequence shown here is derived from an EMBL/GenBank/DDBJ whole genome shotgun (WGS) entry which is preliminary data.</text>
</comment>
<dbReference type="AlphaFoldDB" id="A0A9Q0EVV6"/>
<feature type="compositionally biased region" description="Low complexity" evidence="1">
    <location>
        <begin position="1"/>
        <end position="15"/>
    </location>
</feature>
<evidence type="ECO:0000256" key="1">
    <source>
        <dbReference type="SAM" id="MobiDB-lite"/>
    </source>
</evidence>
<organism evidence="2 3">
    <name type="scientific">Muraenolepis orangiensis</name>
    <name type="common">Patagonian moray cod</name>
    <dbReference type="NCBI Taxonomy" id="630683"/>
    <lineage>
        <taxon>Eukaryota</taxon>
        <taxon>Metazoa</taxon>
        <taxon>Chordata</taxon>
        <taxon>Craniata</taxon>
        <taxon>Vertebrata</taxon>
        <taxon>Euteleostomi</taxon>
        <taxon>Actinopterygii</taxon>
        <taxon>Neopterygii</taxon>
        <taxon>Teleostei</taxon>
        <taxon>Neoteleostei</taxon>
        <taxon>Acanthomorphata</taxon>
        <taxon>Zeiogadaria</taxon>
        <taxon>Gadariae</taxon>
        <taxon>Gadiformes</taxon>
        <taxon>Muraenolepidoidei</taxon>
        <taxon>Muraenolepididae</taxon>
        <taxon>Muraenolepis</taxon>
    </lineage>
</organism>